<proteinExistence type="predicted"/>
<keyword evidence="2" id="KW-1185">Reference proteome</keyword>
<evidence type="ECO:0000313" key="2">
    <source>
        <dbReference type="Proteomes" id="UP001458880"/>
    </source>
</evidence>
<comment type="caution">
    <text evidence="1">The sequence shown here is derived from an EMBL/GenBank/DDBJ whole genome shotgun (WGS) entry which is preliminary data.</text>
</comment>
<accession>A0AAW1IYL0</accession>
<protein>
    <submittedName>
        <fullName evidence="1">Uncharacterized protein</fullName>
    </submittedName>
</protein>
<name>A0AAW1IYL0_POPJA</name>
<reference evidence="1 2" key="1">
    <citation type="journal article" date="2024" name="BMC Genomics">
        <title>De novo assembly and annotation of Popillia japonica's genome with initial clues to its potential as an invasive pest.</title>
        <authorList>
            <person name="Cucini C."/>
            <person name="Boschi S."/>
            <person name="Funari R."/>
            <person name="Cardaioli E."/>
            <person name="Iannotti N."/>
            <person name="Marturano G."/>
            <person name="Paoli F."/>
            <person name="Bruttini M."/>
            <person name="Carapelli A."/>
            <person name="Frati F."/>
            <person name="Nardi F."/>
        </authorList>
    </citation>
    <scope>NUCLEOTIDE SEQUENCE [LARGE SCALE GENOMIC DNA]</scope>
    <source>
        <strain evidence="1">DMR45628</strain>
    </source>
</reference>
<gene>
    <name evidence="1" type="ORF">QE152_g32577</name>
</gene>
<dbReference type="Proteomes" id="UP001458880">
    <property type="component" value="Unassembled WGS sequence"/>
</dbReference>
<dbReference type="EMBL" id="JASPKY010000481">
    <property type="protein sequence ID" value="KAK9695433.1"/>
    <property type="molecule type" value="Genomic_DNA"/>
</dbReference>
<evidence type="ECO:0000313" key="1">
    <source>
        <dbReference type="EMBL" id="KAK9695433.1"/>
    </source>
</evidence>
<dbReference type="AlphaFoldDB" id="A0AAW1IYL0"/>
<sequence>MKYLKNSFIGKQAKEFYKSIRNERKQHKENKTIFCKNKTGYLVGGIRDILERWMEYFKEVFGVSEIGVEDEVSQPRGTSFTAVAPAEEDIRKVIKTLKRNRLSGENGIAAEMLKAGGEILVQQLYNIGKRVWIQDKMPTRCKESLIYPTIEELL</sequence>
<organism evidence="1 2">
    <name type="scientific">Popillia japonica</name>
    <name type="common">Japanese beetle</name>
    <dbReference type="NCBI Taxonomy" id="7064"/>
    <lineage>
        <taxon>Eukaryota</taxon>
        <taxon>Metazoa</taxon>
        <taxon>Ecdysozoa</taxon>
        <taxon>Arthropoda</taxon>
        <taxon>Hexapoda</taxon>
        <taxon>Insecta</taxon>
        <taxon>Pterygota</taxon>
        <taxon>Neoptera</taxon>
        <taxon>Endopterygota</taxon>
        <taxon>Coleoptera</taxon>
        <taxon>Polyphaga</taxon>
        <taxon>Scarabaeiformia</taxon>
        <taxon>Scarabaeidae</taxon>
        <taxon>Rutelinae</taxon>
        <taxon>Popillia</taxon>
    </lineage>
</organism>